<accession>A0A2T3KLV9</accession>
<dbReference type="EMBL" id="PYNF01000003">
    <property type="protein sequence ID" value="PSV00637.1"/>
    <property type="molecule type" value="Genomic_DNA"/>
</dbReference>
<gene>
    <name evidence="1" type="ORF">C9J27_05730</name>
</gene>
<reference evidence="1 2" key="1">
    <citation type="submission" date="2018-01" db="EMBL/GenBank/DDBJ databases">
        <title>Whole genome sequencing of Histamine producing bacteria.</title>
        <authorList>
            <person name="Butler K."/>
        </authorList>
    </citation>
    <scope>NUCLEOTIDE SEQUENCE [LARGE SCALE GENOMIC DNA]</scope>
    <source>
        <strain evidence="1 2">FS-7.2</strain>
    </source>
</reference>
<dbReference type="AlphaFoldDB" id="A0A2T3KLV9"/>
<proteinExistence type="predicted"/>
<evidence type="ECO:0000313" key="2">
    <source>
        <dbReference type="Proteomes" id="UP000241426"/>
    </source>
</evidence>
<sequence>MKIFKKVKNKNKLEIQLDAGESLSTSDFKLLSICLSLGLDVKYGEKLVTSVTNNKLFLINCGVCASRRINKKEISVTDNLNLQKMLEAGSKIQLSNGYIISGNLRFREVIIHSKNNTIISNHSMNESYITNIIEFILKNS</sequence>
<dbReference type="Proteomes" id="UP000241426">
    <property type="component" value="Unassembled WGS sequence"/>
</dbReference>
<organism evidence="1 2">
    <name type="scientific">Photobacterium kishitanii</name>
    <dbReference type="NCBI Taxonomy" id="318456"/>
    <lineage>
        <taxon>Bacteria</taxon>
        <taxon>Pseudomonadati</taxon>
        <taxon>Pseudomonadota</taxon>
        <taxon>Gammaproteobacteria</taxon>
        <taxon>Vibrionales</taxon>
        <taxon>Vibrionaceae</taxon>
        <taxon>Photobacterium</taxon>
    </lineage>
</organism>
<dbReference type="RefSeq" id="WP_107289267.1">
    <property type="nucleotide sequence ID" value="NZ_PYNF01000003.1"/>
</dbReference>
<evidence type="ECO:0000313" key="1">
    <source>
        <dbReference type="EMBL" id="PSV00637.1"/>
    </source>
</evidence>
<comment type="caution">
    <text evidence="1">The sequence shown here is derived from an EMBL/GenBank/DDBJ whole genome shotgun (WGS) entry which is preliminary data.</text>
</comment>
<name>A0A2T3KLV9_9GAMM</name>
<protein>
    <submittedName>
        <fullName evidence="1">Uncharacterized protein</fullName>
    </submittedName>
</protein>